<dbReference type="Gene3D" id="2.10.70.10">
    <property type="entry name" value="Complement Module, domain 1"/>
    <property type="match status" value="1"/>
</dbReference>
<dbReference type="Proteomes" id="UP000809349">
    <property type="component" value="Unassembled WGS sequence"/>
</dbReference>
<proteinExistence type="predicted"/>
<feature type="compositionally biased region" description="Basic and acidic residues" evidence="1">
    <location>
        <begin position="14"/>
        <end position="29"/>
    </location>
</feature>
<evidence type="ECO:0000313" key="2">
    <source>
        <dbReference type="EMBL" id="MBZ2206893.1"/>
    </source>
</evidence>
<dbReference type="InterPro" id="IPR019600">
    <property type="entry name" value="Hemin_uptake_protein_HemP"/>
</dbReference>
<dbReference type="Pfam" id="PF10636">
    <property type="entry name" value="hemP"/>
    <property type="match status" value="1"/>
</dbReference>
<sequence length="63" mass="6940">MPTTKHPAAADLARPSDDAPRTGHVPRLDSRHLFGQGKSVQIEHEGKVYQLRVTRLGKLILTA</sequence>
<accession>A0ABS7SL29</accession>
<keyword evidence="3" id="KW-1185">Reference proteome</keyword>
<name>A0ABS7SL29_9BURK</name>
<feature type="region of interest" description="Disordered" evidence="1">
    <location>
        <begin position="1"/>
        <end position="29"/>
    </location>
</feature>
<protein>
    <submittedName>
        <fullName evidence="2">Hemin uptake protein HemP</fullName>
    </submittedName>
</protein>
<evidence type="ECO:0000313" key="3">
    <source>
        <dbReference type="Proteomes" id="UP000809349"/>
    </source>
</evidence>
<evidence type="ECO:0000256" key="1">
    <source>
        <dbReference type="SAM" id="MobiDB-lite"/>
    </source>
</evidence>
<organism evidence="2 3">
    <name type="scientific">Massilia soli</name>
    <dbReference type="NCBI Taxonomy" id="2792854"/>
    <lineage>
        <taxon>Bacteria</taxon>
        <taxon>Pseudomonadati</taxon>
        <taxon>Pseudomonadota</taxon>
        <taxon>Betaproteobacteria</taxon>
        <taxon>Burkholderiales</taxon>
        <taxon>Oxalobacteraceae</taxon>
        <taxon>Telluria group</taxon>
        <taxon>Massilia</taxon>
    </lineage>
</organism>
<gene>
    <name evidence="2" type="ORF">I4X03_006435</name>
</gene>
<dbReference type="RefSeq" id="WP_223467254.1">
    <property type="nucleotide sequence ID" value="NZ_JAFBIL020000002.1"/>
</dbReference>
<dbReference type="EMBL" id="JAFBIL020000002">
    <property type="protein sequence ID" value="MBZ2206893.1"/>
    <property type="molecule type" value="Genomic_DNA"/>
</dbReference>
<reference evidence="2 3" key="2">
    <citation type="submission" date="2021-08" db="EMBL/GenBank/DDBJ databases">
        <title>Massilia sp. R798.</title>
        <authorList>
            <person name="Baek J.H."/>
            <person name="Jung H.S."/>
            <person name="Kim K.R."/>
            <person name="Jeon C.O."/>
        </authorList>
    </citation>
    <scope>NUCLEOTIDE SEQUENCE [LARGE SCALE GENOMIC DNA]</scope>
    <source>
        <strain evidence="2 3">R798</strain>
    </source>
</reference>
<reference evidence="2 3" key="1">
    <citation type="submission" date="2021-01" db="EMBL/GenBank/DDBJ databases">
        <authorList>
            <person name="Ruan W."/>
            <person name="Khan S.A."/>
            <person name="Jeon C.O."/>
        </authorList>
    </citation>
    <scope>NUCLEOTIDE SEQUENCE [LARGE SCALE GENOMIC DNA]</scope>
    <source>
        <strain evidence="2 3">R798</strain>
    </source>
</reference>
<comment type="caution">
    <text evidence="2">The sequence shown here is derived from an EMBL/GenBank/DDBJ whole genome shotgun (WGS) entry which is preliminary data.</text>
</comment>